<dbReference type="CDD" id="cd01658">
    <property type="entry name" value="Ribosomal_L30"/>
    <property type="match status" value="1"/>
</dbReference>
<evidence type="ECO:0000256" key="1">
    <source>
        <dbReference type="ARBA" id="ARBA00007594"/>
    </source>
</evidence>
<dbReference type="PANTHER" id="PTHR15892">
    <property type="entry name" value="MITOCHONDRIAL RIBOSOMAL PROTEIN L30"/>
    <property type="match status" value="1"/>
</dbReference>
<sequence>MADKKMMKVTLVRSMHGRLKAHQACVRGLGLRRMHHSVLVEDTPATRGMANKVSYMVKVEEA</sequence>
<dbReference type="GO" id="GO:0003735">
    <property type="term" value="F:structural constituent of ribosome"/>
    <property type="evidence" value="ECO:0007669"/>
    <property type="project" value="InterPro"/>
</dbReference>
<dbReference type="EMBL" id="DRKP01000186">
    <property type="protein sequence ID" value="HEB97636.1"/>
    <property type="molecule type" value="Genomic_DNA"/>
</dbReference>
<gene>
    <name evidence="5" type="primary">rpmD</name>
    <name evidence="7" type="ORF">ENI96_14535</name>
</gene>
<dbReference type="PIRSF" id="PIRSF002211">
    <property type="entry name" value="Ribosomal_L30_bac-type"/>
    <property type="match status" value="1"/>
</dbReference>
<protein>
    <recommendedName>
        <fullName evidence="5">Large ribosomal subunit protein uL30</fullName>
    </recommendedName>
</protein>
<dbReference type="SUPFAM" id="SSF55129">
    <property type="entry name" value="Ribosomal protein L30p/L7e"/>
    <property type="match status" value="1"/>
</dbReference>
<dbReference type="HAMAP" id="MF_01371_B">
    <property type="entry name" value="Ribosomal_uL30_B"/>
    <property type="match status" value="1"/>
</dbReference>
<evidence type="ECO:0000256" key="2">
    <source>
        <dbReference type="ARBA" id="ARBA00011838"/>
    </source>
</evidence>
<comment type="similarity">
    <text evidence="1 5">Belongs to the universal ribosomal protein uL30 family.</text>
</comment>
<keyword evidence="4 5" id="KW-0687">Ribonucleoprotein</keyword>
<dbReference type="InterPro" id="IPR016082">
    <property type="entry name" value="Ribosomal_uL30_ferredoxin-like"/>
</dbReference>
<comment type="caution">
    <text evidence="7">The sequence shown here is derived from an EMBL/GenBank/DDBJ whole genome shotgun (WGS) entry which is preliminary data.</text>
</comment>
<feature type="domain" description="Large ribosomal subunit protein uL30-like ferredoxin-like fold" evidence="6">
    <location>
        <begin position="8"/>
        <end position="57"/>
    </location>
</feature>
<evidence type="ECO:0000256" key="3">
    <source>
        <dbReference type="ARBA" id="ARBA00022980"/>
    </source>
</evidence>
<dbReference type="GO" id="GO:0022625">
    <property type="term" value="C:cytosolic large ribosomal subunit"/>
    <property type="evidence" value="ECO:0007669"/>
    <property type="project" value="TreeGrafter"/>
</dbReference>
<keyword evidence="3 5" id="KW-0689">Ribosomal protein</keyword>
<dbReference type="Proteomes" id="UP000886251">
    <property type="component" value="Unassembled WGS sequence"/>
</dbReference>
<dbReference type="Gene3D" id="3.30.1390.20">
    <property type="entry name" value="Ribosomal protein L30, ferredoxin-like fold domain"/>
    <property type="match status" value="1"/>
</dbReference>
<evidence type="ECO:0000259" key="6">
    <source>
        <dbReference type="Pfam" id="PF00327"/>
    </source>
</evidence>
<evidence type="ECO:0000256" key="5">
    <source>
        <dbReference type="HAMAP-Rule" id="MF_01371"/>
    </source>
</evidence>
<dbReference type="GO" id="GO:0006412">
    <property type="term" value="P:translation"/>
    <property type="evidence" value="ECO:0007669"/>
    <property type="project" value="UniProtKB-UniRule"/>
</dbReference>
<dbReference type="AlphaFoldDB" id="A0A831RQF7"/>
<organism evidence="7">
    <name type="scientific">Sedimenticola thiotaurini</name>
    <dbReference type="NCBI Taxonomy" id="1543721"/>
    <lineage>
        <taxon>Bacteria</taxon>
        <taxon>Pseudomonadati</taxon>
        <taxon>Pseudomonadota</taxon>
        <taxon>Gammaproteobacteria</taxon>
        <taxon>Chromatiales</taxon>
        <taxon>Sedimenticolaceae</taxon>
        <taxon>Sedimenticola</taxon>
    </lineage>
</organism>
<dbReference type="InterPro" id="IPR036919">
    <property type="entry name" value="Ribo_uL30_ferredoxin-like_sf"/>
</dbReference>
<dbReference type="InterPro" id="IPR005996">
    <property type="entry name" value="Ribosomal_uL30_bac-type"/>
</dbReference>
<dbReference type="FunFam" id="3.30.1390.20:FF:000001">
    <property type="entry name" value="50S ribosomal protein L30"/>
    <property type="match status" value="1"/>
</dbReference>
<accession>A0A831RQF7</accession>
<reference evidence="7" key="1">
    <citation type="journal article" date="2020" name="mSystems">
        <title>Genome- and Community-Level Interaction Insights into Carbon Utilization and Element Cycling Functions of Hydrothermarchaeota in Hydrothermal Sediment.</title>
        <authorList>
            <person name="Zhou Z."/>
            <person name="Liu Y."/>
            <person name="Xu W."/>
            <person name="Pan J."/>
            <person name="Luo Z.H."/>
            <person name="Li M."/>
        </authorList>
    </citation>
    <scope>NUCLEOTIDE SEQUENCE [LARGE SCALE GENOMIC DNA]</scope>
    <source>
        <strain evidence="7">HyVt-443</strain>
    </source>
</reference>
<proteinExistence type="inferred from homology"/>
<dbReference type="Pfam" id="PF00327">
    <property type="entry name" value="Ribosomal_L30"/>
    <property type="match status" value="1"/>
</dbReference>
<comment type="subunit">
    <text evidence="2 5">Part of the 50S ribosomal subunit.</text>
</comment>
<evidence type="ECO:0000313" key="7">
    <source>
        <dbReference type="EMBL" id="HEB97636.1"/>
    </source>
</evidence>
<dbReference type="NCBIfam" id="TIGR01308">
    <property type="entry name" value="rpmD_bact"/>
    <property type="match status" value="1"/>
</dbReference>
<dbReference type="PANTHER" id="PTHR15892:SF2">
    <property type="entry name" value="LARGE RIBOSOMAL SUBUNIT PROTEIN UL30M"/>
    <property type="match status" value="1"/>
</dbReference>
<evidence type="ECO:0000256" key="4">
    <source>
        <dbReference type="ARBA" id="ARBA00023274"/>
    </source>
</evidence>
<name>A0A831RQF7_9GAMM</name>